<comment type="similarity">
    <text evidence="2 6">Belongs to the FPP/GGPP synthase family.</text>
</comment>
<evidence type="ECO:0000313" key="7">
    <source>
        <dbReference type="EMBL" id="ATW28410.1"/>
    </source>
</evidence>
<organism evidence="7 8">
    <name type="scientific">Formimonas warabiya</name>
    <dbReference type="NCBI Taxonomy" id="1761012"/>
    <lineage>
        <taxon>Bacteria</taxon>
        <taxon>Bacillati</taxon>
        <taxon>Bacillota</taxon>
        <taxon>Clostridia</taxon>
        <taxon>Eubacteriales</taxon>
        <taxon>Peptococcaceae</taxon>
        <taxon>Candidatus Formimonas</taxon>
    </lineage>
</organism>
<dbReference type="SFLD" id="SFLDS00005">
    <property type="entry name" value="Isoprenoid_Synthase_Type_I"/>
    <property type="match status" value="1"/>
</dbReference>
<gene>
    <name evidence="7" type="ORF">DCMF_06475</name>
</gene>
<name>A0A3G1L185_FORW1</name>
<keyword evidence="4" id="KW-0479">Metal-binding</keyword>
<evidence type="ECO:0000313" key="8">
    <source>
        <dbReference type="Proteomes" id="UP000323521"/>
    </source>
</evidence>
<dbReference type="GO" id="GO:0004659">
    <property type="term" value="F:prenyltransferase activity"/>
    <property type="evidence" value="ECO:0007669"/>
    <property type="project" value="InterPro"/>
</dbReference>
<dbReference type="Gene3D" id="1.10.600.10">
    <property type="entry name" value="Farnesyl Diphosphate Synthase"/>
    <property type="match status" value="1"/>
</dbReference>
<evidence type="ECO:0000256" key="4">
    <source>
        <dbReference type="ARBA" id="ARBA00022723"/>
    </source>
</evidence>
<keyword evidence="5" id="KW-0460">Magnesium</keyword>
<comment type="cofactor">
    <cofactor evidence="1">
        <name>Mg(2+)</name>
        <dbReference type="ChEBI" id="CHEBI:18420"/>
    </cofactor>
</comment>
<accession>A0A3G1L185</accession>
<dbReference type="EMBL" id="CP017634">
    <property type="protein sequence ID" value="ATW28410.1"/>
    <property type="molecule type" value="Genomic_DNA"/>
</dbReference>
<evidence type="ECO:0000256" key="2">
    <source>
        <dbReference type="ARBA" id="ARBA00006706"/>
    </source>
</evidence>
<keyword evidence="8" id="KW-1185">Reference proteome</keyword>
<dbReference type="PANTHER" id="PTHR12001">
    <property type="entry name" value="GERANYLGERANYL PYROPHOSPHATE SYNTHASE"/>
    <property type="match status" value="1"/>
</dbReference>
<dbReference type="SUPFAM" id="SSF48576">
    <property type="entry name" value="Terpenoid synthases"/>
    <property type="match status" value="1"/>
</dbReference>
<protein>
    <submittedName>
        <fullName evidence="7">Heptaprenyl diphosphate synthase</fullName>
    </submittedName>
</protein>
<dbReference type="Pfam" id="PF00348">
    <property type="entry name" value="polyprenyl_synt"/>
    <property type="match status" value="1"/>
</dbReference>
<evidence type="ECO:0000256" key="1">
    <source>
        <dbReference type="ARBA" id="ARBA00001946"/>
    </source>
</evidence>
<dbReference type="PANTHER" id="PTHR12001:SF69">
    <property type="entry name" value="ALL TRANS-POLYPRENYL-DIPHOSPHATE SYNTHASE PDSS1"/>
    <property type="match status" value="1"/>
</dbReference>
<sequence length="319" mass="36074">MALFKDIHSDLKTVEKEINRYIGAEEPVLTKASGHLLRAGGKRIRPAFALLAGKFYHYDLEKLIPLAVALEVIHMASLVHDDVVDASVTRRGRPTVKSKWGNRISLHTGDFLLGRSLVLISQYEDQRISRVLSRVSVEMCQGEIQQISASFDADQRFRDYLYRIKRKTALLISASCELGAVATGAPEGLTRALTRYGYHLGMAFQITDDILDLVSNEKVLGKPVGGDLRQGIITLPVIYALEHTREKERLRELVTRQDKSAEEVKETIRLIKESGAIDYAFEISQKYLEKAKKELEKLPDVKTKKTFARIAKYIGERQY</sequence>
<evidence type="ECO:0000256" key="3">
    <source>
        <dbReference type="ARBA" id="ARBA00022679"/>
    </source>
</evidence>
<dbReference type="AlphaFoldDB" id="A0A3G1L185"/>
<dbReference type="InterPro" id="IPR008949">
    <property type="entry name" value="Isoprenoid_synthase_dom_sf"/>
</dbReference>
<dbReference type="PROSITE" id="PS00444">
    <property type="entry name" value="POLYPRENYL_SYNTHASE_2"/>
    <property type="match status" value="1"/>
</dbReference>
<dbReference type="KEGG" id="fwa:DCMF_06475"/>
<keyword evidence="3 6" id="KW-0808">Transferase</keyword>
<dbReference type="PROSITE" id="PS00723">
    <property type="entry name" value="POLYPRENYL_SYNTHASE_1"/>
    <property type="match status" value="1"/>
</dbReference>
<dbReference type="CDD" id="cd00685">
    <property type="entry name" value="Trans_IPPS_HT"/>
    <property type="match status" value="1"/>
</dbReference>
<proteinExistence type="inferred from homology"/>
<evidence type="ECO:0000256" key="5">
    <source>
        <dbReference type="ARBA" id="ARBA00022842"/>
    </source>
</evidence>
<dbReference type="GO" id="GO:0046872">
    <property type="term" value="F:metal ion binding"/>
    <property type="evidence" value="ECO:0007669"/>
    <property type="project" value="UniProtKB-KW"/>
</dbReference>
<dbReference type="GO" id="GO:0008299">
    <property type="term" value="P:isoprenoid biosynthetic process"/>
    <property type="evidence" value="ECO:0007669"/>
    <property type="project" value="InterPro"/>
</dbReference>
<reference evidence="7 8" key="1">
    <citation type="submission" date="2016-10" db="EMBL/GenBank/DDBJ databases">
        <title>Complete Genome Sequence of Peptococcaceae strain DCMF.</title>
        <authorList>
            <person name="Edwards R.J."/>
            <person name="Holland S.I."/>
            <person name="Deshpande N.P."/>
            <person name="Wong Y.K."/>
            <person name="Ertan H."/>
            <person name="Manefield M."/>
            <person name="Russell T.L."/>
            <person name="Lee M.J."/>
        </authorList>
    </citation>
    <scope>NUCLEOTIDE SEQUENCE [LARGE SCALE GENOMIC DNA]</scope>
    <source>
        <strain evidence="7 8">DCMF</strain>
    </source>
</reference>
<dbReference type="Proteomes" id="UP000323521">
    <property type="component" value="Chromosome"/>
</dbReference>
<evidence type="ECO:0000256" key="6">
    <source>
        <dbReference type="RuleBase" id="RU004466"/>
    </source>
</evidence>
<dbReference type="InterPro" id="IPR000092">
    <property type="entry name" value="Polyprenyl_synt"/>
</dbReference>
<dbReference type="InterPro" id="IPR033749">
    <property type="entry name" value="Polyprenyl_synt_CS"/>
</dbReference>